<protein>
    <submittedName>
        <fullName evidence="4">AMP_N domain-containing protein</fullName>
    </submittedName>
</protein>
<evidence type="ECO:0000313" key="2">
    <source>
        <dbReference type="EMBL" id="VDK19672.1"/>
    </source>
</evidence>
<reference evidence="4" key="1">
    <citation type="submission" date="2017-02" db="UniProtKB">
        <authorList>
            <consortium name="WormBaseParasite"/>
        </authorList>
    </citation>
    <scope>IDENTIFICATION</scope>
</reference>
<feature type="region of interest" description="Disordered" evidence="1">
    <location>
        <begin position="1"/>
        <end position="40"/>
    </location>
</feature>
<gene>
    <name evidence="2" type="ORF">ASIM_LOCUS2143</name>
</gene>
<proteinExistence type="predicted"/>
<evidence type="ECO:0000256" key="1">
    <source>
        <dbReference type="SAM" id="MobiDB-lite"/>
    </source>
</evidence>
<reference evidence="2 3" key="2">
    <citation type="submission" date="2018-11" db="EMBL/GenBank/DDBJ databases">
        <authorList>
            <consortium name="Pathogen Informatics"/>
        </authorList>
    </citation>
    <scope>NUCLEOTIDE SEQUENCE [LARGE SCALE GENOMIC DNA]</scope>
</reference>
<dbReference type="Proteomes" id="UP000267096">
    <property type="component" value="Unassembled WGS sequence"/>
</dbReference>
<evidence type="ECO:0000313" key="4">
    <source>
        <dbReference type="WBParaSite" id="ASIM_0000227401-mRNA-1"/>
    </source>
</evidence>
<evidence type="ECO:0000313" key="3">
    <source>
        <dbReference type="Proteomes" id="UP000267096"/>
    </source>
</evidence>
<name>A0A0M3J409_ANISI</name>
<dbReference type="EMBL" id="UYRR01002726">
    <property type="protein sequence ID" value="VDK19672.1"/>
    <property type="molecule type" value="Genomic_DNA"/>
</dbReference>
<organism evidence="4">
    <name type="scientific">Anisakis simplex</name>
    <name type="common">Herring worm</name>
    <dbReference type="NCBI Taxonomy" id="6269"/>
    <lineage>
        <taxon>Eukaryota</taxon>
        <taxon>Metazoa</taxon>
        <taxon>Ecdysozoa</taxon>
        <taxon>Nematoda</taxon>
        <taxon>Chromadorea</taxon>
        <taxon>Rhabditida</taxon>
        <taxon>Spirurina</taxon>
        <taxon>Ascaridomorpha</taxon>
        <taxon>Ascaridoidea</taxon>
        <taxon>Anisakidae</taxon>
        <taxon>Anisakis</taxon>
        <taxon>Anisakis simplex complex</taxon>
    </lineage>
</organism>
<dbReference type="WBParaSite" id="ASIM_0000227401-mRNA-1">
    <property type="protein sequence ID" value="ASIM_0000227401-mRNA-1"/>
    <property type="gene ID" value="ASIM_0000227401"/>
</dbReference>
<sequence length="71" mass="8242">MKRRPQSEPRAPQRRAHPIEVHRSRSPMRTLPPLQRGLTSERLRAHDKALQKLYDRPTAAVLTKGLPRVMV</sequence>
<accession>A0A0M3J409</accession>
<keyword evidence="3" id="KW-1185">Reference proteome</keyword>
<dbReference type="AlphaFoldDB" id="A0A0M3J409"/>